<dbReference type="PROSITE" id="PS50994">
    <property type="entry name" value="INTEGRASE"/>
    <property type="match status" value="1"/>
</dbReference>
<feature type="domain" description="Integrase catalytic" evidence="2">
    <location>
        <begin position="131"/>
        <end position="297"/>
    </location>
</feature>
<gene>
    <name evidence="3" type="ORF">F8O05_06365</name>
</gene>
<evidence type="ECO:0000313" key="4">
    <source>
        <dbReference type="Proteomes" id="UP000433493"/>
    </source>
</evidence>
<dbReference type="GO" id="GO:0015074">
    <property type="term" value="P:DNA integration"/>
    <property type="evidence" value="ECO:0007669"/>
    <property type="project" value="InterPro"/>
</dbReference>
<dbReference type="InterPro" id="IPR048020">
    <property type="entry name" value="Transpos_IS3"/>
</dbReference>
<dbReference type="NCBIfam" id="NF033516">
    <property type="entry name" value="transpos_IS3"/>
    <property type="match status" value="1"/>
</dbReference>
<sequence length="303" mass="33905">MEVVVQFIDDYRDEYGVEPIVRALHGTPARIAVSSYYAFKKRPDSARKQRDAKLKVLLLRVWEENYSCYGVRKLWRAVNREPGIEHVARCTVERLMGELGIHGVRGKGKRPSTKSAAAEECPSDLVDRDFQAEASNQLWVADITYIRTVVGWVYAAFILDTCTREIVGWQVTNHLRASLAGDALNMALAARLRAGESVTGLVHHSDRGVQYRAVRYAEALEQNEVVASVGSKGDSYDNAMAEALNSVFKAELIDRNDWGGLIEVMAATSEWVGWYNQRRLHSGIDYLTPAEAHDLHQPMALAA</sequence>
<dbReference type="Pfam" id="PF00665">
    <property type="entry name" value="rve"/>
    <property type="match status" value="1"/>
</dbReference>
<dbReference type="Gene3D" id="3.30.420.10">
    <property type="entry name" value="Ribonuclease H-like superfamily/Ribonuclease H"/>
    <property type="match status" value="1"/>
</dbReference>
<dbReference type="EMBL" id="WBKB01000003">
    <property type="protein sequence ID" value="KAB1643506.1"/>
    <property type="molecule type" value="Genomic_DNA"/>
</dbReference>
<evidence type="ECO:0000259" key="2">
    <source>
        <dbReference type="PROSITE" id="PS50994"/>
    </source>
</evidence>
<evidence type="ECO:0000256" key="1">
    <source>
        <dbReference type="ARBA" id="ARBA00002286"/>
    </source>
</evidence>
<proteinExistence type="predicted"/>
<protein>
    <submittedName>
        <fullName evidence="3">IS3 family transposase</fullName>
    </submittedName>
</protein>
<dbReference type="PANTHER" id="PTHR46889:SF5">
    <property type="entry name" value="INTEGRASE PROTEIN"/>
    <property type="match status" value="1"/>
</dbReference>
<reference evidence="3 4" key="1">
    <citation type="submission" date="2019-09" db="EMBL/GenBank/DDBJ databases">
        <title>Phylogeny of genus Pseudoclavibacter and closely related genus.</title>
        <authorList>
            <person name="Li Y."/>
        </authorList>
    </citation>
    <scope>NUCLEOTIDE SEQUENCE [LARGE SCALE GENOMIC DNA]</scope>
    <source>
        <strain evidence="3 4">KCTC 13959</strain>
    </source>
</reference>
<dbReference type="SUPFAM" id="SSF53098">
    <property type="entry name" value="Ribonuclease H-like"/>
    <property type="match status" value="1"/>
</dbReference>
<dbReference type="PANTHER" id="PTHR46889">
    <property type="entry name" value="TRANSPOSASE INSF FOR INSERTION SEQUENCE IS3B-RELATED"/>
    <property type="match status" value="1"/>
</dbReference>
<dbReference type="InterPro" id="IPR001584">
    <property type="entry name" value="Integrase_cat-core"/>
</dbReference>
<organism evidence="3 4">
    <name type="scientific">Gulosibacter chungangensis</name>
    <dbReference type="NCBI Taxonomy" id="979746"/>
    <lineage>
        <taxon>Bacteria</taxon>
        <taxon>Bacillati</taxon>
        <taxon>Actinomycetota</taxon>
        <taxon>Actinomycetes</taxon>
        <taxon>Micrococcales</taxon>
        <taxon>Microbacteriaceae</taxon>
        <taxon>Gulosibacter</taxon>
    </lineage>
</organism>
<dbReference type="RefSeq" id="WP_158051921.1">
    <property type="nucleotide sequence ID" value="NZ_WBKB01000003.1"/>
</dbReference>
<evidence type="ECO:0000313" key="3">
    <source>
        <dbReference type="EMBL" id="KAB1643506.1"/>
    </source>
</evidence>
<dbReference type="GO" id="GO:0003676">
    <property type="term" value="F:nucleic acid binding"/>
    <property type="evidence" value="ECO:0007669"/>
    <property type="project" value="InterPro"/>
</dbReference>
<comment type="caution">
    <text evidence="3">The sequence shown here is derived from an EMBL/GenBank/DDBJ whole genome shotgun (WGS) entry which is preliminary data.</text>
</comment>
<name>A0A7J5BBM1_9MICO</name>
<accession>A0A7J5BBM1</accession>
<dbReference type="InterPro" id="IPR050900">
    <property type="entry name" value="Transposase_IS3/IS150/IS904"/>
</dbReference>
<dbReference type="AlphaFoldDB" id="A0A7J5BBM1"/>
<keyword evidence="4" id="KW-1185">Reference proteome</keyword>
<dbReference type="Proteomes" id="UP000433493">
    <property type="component" value="Unassembled WGS sequence"/>
</dbReference>
<dbReference type="OrthoDB" id="4426778at2"/>
<comment type="function">
    <text evidence="1">Involved in the transposition of the insertion sequence.</text>
</comment>
<dbReference type="InterPro" id="IPR012337">
    <property type="entry name" value="RNaseH-like_sf"/>
</dbReference>
<dbReference type="InterPro" id="IPR036397">
    <property type="entry name" value="RNaseH_sf"/>
</dbReference>
<dbReference type="Pfam" id="PF13276">
    <property type="entry name" value="HTH_21"/>
    <property type="match status" value="1"/>
</dbReference>
<dbReference type="InterPro" id="IPR025948">
    <property type="entry name" value="HTH-like_dom"/>
</dbReference>